<feature type="region of interest" description="Disordered" evidence="1">
    <location>
        <begin position="24"/>
        <end position="47"/>
    </location>
</feature>
<evidence type="ECO:0000313" key="3">
    <source>
        <dbReference type="EMBL" id="MFC3549746.1"/>
    </source>
</evidence>
<dbReference type="Proteomes" id="UP001595740">
    <property type="component" value="Unassembled WGS sequence"/>
</dbReference>
<dbReference type="InterPro" id="IPR007298">
    <property type="entry name" value="Cu-R_lipoprotein_NlpE"/>
</dbReference>
<proteinExistence type="predicted"/>
<reference evidence="4" key="1">
    <citation type="journal article" date="2019" name="Int. J. Syst. Evol. Microbiol.">
        <title>The Global Catalogue of Microorganisms (GCM) 10K type strain sequencing project: providing services to taxonomists for standard genome sequencing and annotation.</title>
        <authorList>
            <consortium name="The Broad Institute Genomics Platform"/>
            <consortium name="The Broad Institute Genome Sequencing Center for Infectious Disease"/>
            <person name="Wu L."/>
            <person name="Ma J."/>
        </authorList>
    </citation>
    <scope>NUCLEOTIDE SEQUENCE [LARGE SCALE GENOMIC DNA]</scope>
    <source>
        <strain evidence="4">KCTC 42875</strain>
    </source>
</reference>
<sequence>MNQKLLILACASLVVLAACKPPTPAEPTAAPATAPTDSTAPAVSTDPAKPAEFDIKAFAGTFSGTLPCASCPGIDTRLELAADGSYRIDETYQDEKDGQFKGDGTWTAEENGKRLRLDPNSKSDQDRLYEVVSNDEIRMLDQAGKSIQSEFNYSLKRATVAK</sequence>
<feature type="chain" id="PRO_5045730627" evidence="2">
    <location>
        <begin position="18"/>
        <end position="162"/>
    </location>
</feature>
<feature type="signal peptide" evidence="2">
    <location>
        <begin position="1"/>
        <end position="17"/>
    </location>
</feature>
<organism evidence="3 4">
    <name type="scientific">Lysobacter cavernae</name>
    <dbReference type="NCBI Taxonomy" id="1685901"/>
    <lineage>
        <taxon>Bacteria</taxon>
        <taxon>Pseudomonadati</taxon>
        <taxon>Pseudomonadota</taxon>
        <taxon>Gammaproteobacteria</taxon>
        <taxon>Lysobacterales</taxon>
        <taxon>Lysobacteraceae</taxon>
        <taxon>Lysobacter</taxon>
    </lineage>
</organism>
<dbReference type="Pfam" id="PF04170">
    <property type="entry name" value="NlpE"/>
    <property type="match status" value="1"/>
</dbReference>
<feature type="region of interest" description="Disordered" evidence="1">
    <location>
        <begin position="93"/>
        <end position="122"/>
    </location>
</feature>
<dbReference type="Gene3D" id="2.40.128.640">
    <property type="match status" value="1"/>
</dbReference>
<protein>
    <submittedName>
        <fullName evidence="3">Copper resistance protein NlpE</fullName>
    </submittedName>
</protein>
<evidence type="ECO:0000256" key="2">
    <source>
        <dbReference type="SAM" id="SignalP"/>
    </source>
</evidence>
<dbReference type="EMBL" id="JBHRXK010000001">
    <property type="protein sequence ID" value="MFC3549746.1"/>
    <property type="molecule type" value="Genomic_DNA"/>
</dbReference>
<evidence type="ECO:0000256" key="1">
    <source>
        <dbReference type="SAM" id="MobiDB-lite"/>
    </source>
</evidence>
<feature type="compositionally biased region" description="Basic and acidic residues" evidence="1">
    <location>
        <begin position="110"/>
        <end position="122"/>
    </location>
</feature>
<dbReference type="PROSITE" id="PS51257">
    <property type="entry name" value="PROKAR_LIPOPROTEIN"/>
    <property type="match status" value="1"/>
</dbReference>
<keyword evidence="2" id="KW-0732">Signal</keyword>
<dbReference type="RefSeq" id="WP_386757026.1">
    <property type="nucleotide sequence ID" value="NZ_JBHRXK010000001.1"/>
</dbReference>
<comment type="caution">
    <text evidence="3">The sequence shown here is derived from an EMBL/GenBank/DDBJ whole genome shotgun (WGS) entry which is preliminary data.</text>
</comment>
<accession>A0ABV7RPJ2</accession>
<gene>
    <name evidence="3" type="ORF">ACFOLC_01810</name>
</gene>
<evidence type="ECO:0000313" key="4">
    <source>
        <dbReference type="Proteomes" id="UP001595740"/>
    </source>
</evidence>
<keyword evidence="4" id="KW-1185">Reference proteome</keyword>
<feature type="compositionally biased region" description="Low complexity" evidence="1">
    <location>
        <begin position="24"/>
        <end position="42"/>
    </location>
</feature>
<name>A0ABV7RPJ2_9GAMM</name>